<keyword evidence="3" id="KW-0808">Transferase</keyword>
<evidence type="ECO:0000256" key="1">
    <source>
        <dbReference type="SAM" id="SignalP"/>
    </source>
</evidence>
<evidence type="ECO:0000259" key="2">
    <source>
        <dbReference type="Pfam" id="PF00535"/>
    </source>
</evidence>
<dbReference type="RefSeq" id="WP_127789711.1">
    <property type="nucleotide sequence ID" value="NZ_SACL01000010.1"/>
</dbReference>
<dbReference type="InterPro" id="IPR029044">
    <property type="entry name" value="Nucleotide-diphossugar_trans"/>
</dbReference>
<feature type="chain" id="PRO_5019330241" evidence="1">
    <location>
        <begin position="23"/>
        <end position="288"/>
    </location>
</feature>
<proteinExistence type="predicted"/>
<evidence type="ECO:0000313" key="4">
    <source>
        <dbReference type="Proteomes" id="UP000282957"/>
    </source>
</evidence>
<dbReference type="EMBL" id="SACL01000010">
    <property type="protein sequence ID" value="RVT91607.1"/>
    <property type="molecule type" value="Genomic_DNA"/>
</dbReference>
<dbReference type="PANTHER" id="PTHR43179">
    <property type="entry name" value="RHAMNOSYLTRANSFERASE WBBL"/>
    <property type="match status" value="1"/>
</dbReference>
<comment type="caution">
    <text evidence="3">The sequence shown here is derived from an EMBL/GenBank/DDBJ whole genome shotgun (WGS) entry which is preliminary data.</text>
</comment>
<sequence length="288" mass="31218">MSRTSIVIVAYNSAAVLPGCLASIPAGVPVVLVDNGCTDDSVAVAQAARPDIILVRTPTNLGFGRGANRGFEKVSSDFGLLLNADARLTPGVLTALEAAADRYPDAGMLAPEIFGDDGALQFGHATPFTPPRGRAMPMPAGDCCLDYVGGSAMFFRMEAFRAIGGFDPSIFLYGEDDDLCLRLTARRLALVHVAGCRIIHAGGRSSAPSPRLEWCKAFHQGWSRMHLQAKHRGLRSAWLLFLMRWPELRLKAASRRRDPRRVKWHGRAAGMWAWARGRKAAHMGLDPG</sequence>
<gene>
    <name evidence="3" type="ORF">EOD42_21835</name>
</gene>
<dbReference type="Pfam" id="PF00535">
    <property type="entry name" value="Glycos_transf_2"/>
    <property type="match status" value="1"/>
</dbReference>
<dbReference type="OrthoDB" id="9783791at2"/>
<protein>
    <submittedName>
        <fullName evidence="3">Glycosyltransferase family 2 protein</fullName>
    </submittedName>
</protein>
<feature type="domain" description="Glycosyltransferase 2-like" evidence="2">
    <location>
        <begin position="5"/>
        <end position="160"/>
    </location>
</feature>
<dbReference type="Gene3D" id="3.90.550.10">
    <property type="entry name" value="Spore Coat Polysaccharide Biosynthesis Protein SpsA, Chain A"/>
    <property type="match status" value="1"/>
</dbReference>
<name>A0A437M1P3_9PROT</name>
<dbReference type="GO" id="GO:0016740">
    <property type="term" value="F:transferase activity"/>
    <property type="evidence" value="ECO:0007669"/>
    <property type="project" value="UniProtKB-KW"/>
</dbReference>
<dbReference type="Proteomes" id="UP000282957">
    <property type="component" value="Unassembled WGS sequence"/>
</dbReference>
<reference evidence="3 4" key="1">
    <citation type="submission" date="2019-01" db="EMBL/GenBank/DDBJ databases">
        <authorList>
            <person name="Chen W.-M."/>
        </authorList>
    </citation>
    <scope>NUCLEOTIDE SEQUENCE [LARGE SCALE GENOMIC DNA]</scope>
    <source>
        <strain evidence="3 4">CCP-6</strain>
    </source>
</reference>
<organism evidence="3 4">
    <name type="scientific">Rhodovarius crocodyli</name>
    <dbReference type="NCBI Taxonomy" id="1979269"/>
    <lineage>
        <taxon>Bacteria</taxon>
        <taxon>Pseudomonadati</taxon>
        <taxon>Pseudomonadota</taxon>
        <taxon>Alphaproteobacteria</taxon>
        <taxon>Acetobacterales</taxon>
        <taxon>Roseomonadaceae</taxon>
        <taxon>Rhodovarius</taxon>
    </lineage>
</organism>
<dbReference type="SUPFAM" id="SSF53448">
    <property type="entry name" value="Nucleotide-diphospho-sugar transferases"/>
    <property type="match status" value="1"/>
</dbReference>
<dbReference type="InterPro" id="IPR001173">
    <property type="entry name" value="Glyco_trans_2-like"/>
</dbReference>
<keyword evidence="1" id="KW-0732">Signal</keyword>
<dbReference type="PANTHER" id="PTHR43179:SF7">
    <property type="entry name" value="RHAMNOSYLTRANSFERASE WBBL"/>
    <property type="match status" value="1"/>
</dbReference>
<dbReference type="CDD" id="cd04186">
    <property type="entry name" value="GT_2_like_c"/>
    <property type="match status" value="1"/>
</dbReference>
<evidence type="ECO:0000313" key="3">
    <source>
        <dbReference type="EMBL" id="RVT91607.1"/>
    </source>
</evidence>
<keyword evidence="4" id="KW-1185">Reference proteome</keyword>
<feature type="signal peptide" evidence="1">
    <location>
        <begin position="1"/>
        <end position="22"/>
    </location>
</feature>
<accession>A0A437M1P3</accession>
<dbReference type="AlphaFoldDB" id="A0A437M1P3"/>